<dbReference type="SUPFAM" id="SSF52402">
    <property type="entry name" value="Adenine nucleotide alpha hydrolases-like"/>
    <property type="match status" value="1"/>
</dbReference>
<dbReference type="AlphaFoldDB" id="A0A250X4E1"/>
<comment type="caution">
    <text evidence="8">The sequence shown here is derived from an EMBL/GenBank/DDBJ whole genome shotgun (WGS) entry which is preliminary data.</text>
</comment>
<protein>
    <recommendedName>
        <fullName evidence="1">tRNA(Ile)-lysidine synthetase</fullName>
        <ecNumber evidence="1">6.3.4.19</ecNumber>
    </recommendedName>
</protein>
<evidence type="ECO:0000313" key="9">
    <source>
        <dbReference type="Proteomes" id="UP000232323"/>
    </source>
</evidence>
<dbReference type="CDD" id="cd01992">
    <property type="entry name" value="TilS_N"/>
    <property type="match status" value="1"/>
</dbReference>
<keyword evidence="9" id="KW-1185">Reference proteome</keyword>
<dbReference type="InterPro" id="IPR012795">
    <property type="entry name" value="tRNA_Ile_lys_synt_N"/>
</dbReference>
<dbReference type="Proteomes" id="UP000232323">
    <property type="component" value="Unassembled WGS sequence"/>
</dbReference>
<dbReference type="Gene3D" id="3.40.50.620">
    <property type="entry name" value="HUPs"/>
    <property type="match status" value="1"/>
</dbReference>
<comment type="catalytic activity">
    <reaction evidence="6">
        <text>cytidine(34) in tRNA(Ile2) + L-lysine + ATP = lysidine(34) in tRNA(Ile2) + AMP + diphosphate + H(+)</text>
        <dbReference type="Rhea" id="RHEA:43744"/>
        <dbReference type="Rhea" id="RHEA-COMP:10625"/>
        <dbReference type="Rhea" id="RHEA-COMP:10670"/>
        <dbReference type="ChEBI" id="CHEBI:15378"/>
        <dbReference type="ChEBI" id="CHEBI:30616"/>
        <dbReference type="ChEBI" id="CHEBI:32551"/>
        <dbReference type="ChEBI" id="CHEBI:33019"/>
        <dbReference type="ChEBI" id="CHEBI:82748"/>
        <dbReference type="ChEBI" id="CHEBI:83665"/>
        <dbReference type="ChEBI" id="CHEBI:456215"/>
        <dbReference type="EC" id="6.3.4.19"/>
    </reaction>
</comment>
<evidence type="ECO:0000256" key="4">
    <source>
        <dbReference type="ARBA" id="ARBA00022741"/>
    </source>
</evidence>
<dbReference type="STRING" id="1157962.A0A250X4E1"/>
<dbReference type="NCBIfam" id="TIGR02432">
    <property type="entry name" value="lysidine_TilS_N"/>
    <property type="match status" value="1"/>
</dbReference>
<dbReference type="GO" id="GO:0032267">
    <property type="term" value="F:tRNA(Ile)-lysidine synthase activity"/>
    <property type="evidence" value="ECO:0007669"/>
    <property type="project" value="UniProtKB-EC"/>
</dbReference>
<name>A0A250X4E1_9CHLO</name>
<dbReference type="InterPro" id="IPR011063">
    <property type="entry name" value="TilS/TtcA_N"/>
</dbReference>
<keyword evidence="2" id="KW-0436">Ligase</keyword>
<accession>A0A250X4E1</accession>
<dbReference type="GO" id="GO:0008033">
    <property type="term" value="P:tRNA processing"/>
    <property type="evidence" value="ECO:0007669"/>
    <property type="project" value="UniProtKB-KW"/>
</dbReference>
<evidence type="ECO:0000259" key="7">
    <source>
        <dbReference type="Pfam" id="PF01171"/>
    </source>
</evidence>
<keyword evidence="5" id="KW-0067">ATP-binding</keyword>
<evidence type="ECO:0000256" key="1">
    <source>
        <dbReference type="ARBA" id="ARBA00013267"/>
    </source>
</evidence>
<feature type="domain" description="tRNA(Ile)-lysidine/2-thiocytidine synthase N-terminal" evidence="7">
    <location>
        <begin position="117"/>
        <end position="297"/>
    </location>
</feature>
<dbReference type="SUPFAM" id="SSF82829">
    <property type="entry name" value="MesJ substrate recognition domain-like"/>
    <property type="match status" value="1"/>
</dbReference>
<dbReference type="PANTHER" id="PTHR43033:SF1">
    <property type="entry name" value="TRNA(ILE)-LYSIDINE SYNTHASE-RELATED"/>
    <property type="match status" value="1"/>
</dbReference>
<evidence type="ECO:0000256" key="5">
    <source>
        <dbReference type="ARBA" id="ARBA00022840"/>
    </source>
</evidence>
<evidence type="ECO:0000256" key="6">
    <source>
        <dbReference type="ARBA" id="ARBA00048539"/>
    </source>
</evidence>
<evidence type="ECO:0000256" key="3">
    <source>
        <dbReference type="ARBA" id="ARBA00022694"/>
    </source>
</evidence>
<gene>
    <name evidence="8" type="ORF">CEUSTIGMA_g5373.t1</name>
</gene>
<sequence>MFNKLRHTAVFKHAYAWRLQTPLSPNHSSCCATDSPSSSFNSLFGAFAQAESSKLNECPERGATEAQVLERRYMEKEASTSYTPALKQPRLPKGLSKLHVHVMQVTRSKDLLKPNDHILIAVSGGQDSLCLAQILKDLARSRSWKLQVAHCDHRWRADSEANAIHVAGLSKLWGLPYHLCTAPEPPPSTEAAARTWRYEALAKLATCLGCNVVVTGHTATDRAETLLVNLIRGAGADGMQALAWSRPLEGAGVNLVRPLLTVSREQTLELCLRHGLEIWEDSTNADNKYRRNRIRNELMPYLRLHFNPRTDEALARTAEVLQDEVIFLEEAAAQLLAMSLVDETECVPTLSNILLPSIQSTAHSVGPRYSYSCSAGDMAVPLVPHLTYEAVDQPRSTTLKEKRNRCTAKEESKALKQRSLSLQVLHAAPPALQRRALRQLMSILVPGVAHTHSSIDEVMQLIASSRSGQSGSTGGGTATGSLPSGMRAWVESGCLVLEVEHVHKKAEEQSVR</sequence>
<dbReference type="Pfam" id="PF01171">
    <property type="entry name" value="ATP_bind_3"/>
    <property type="match status" value="1"/>
</dbReference>
<proteinExistence type="inferred from homology"/>
<evidence type="ECO:0000313" key="8">
    <source>
        <dbReference type="EMBL" id="GAX77931.1"/>
    </source>
</evidence>
<dbReference type="GO" id="GO:0005524">
    <property type="term" value="F:ATP binding"/>
    <property type="evidence" value="ECO:0007669"/>
    <property type="project" value="UniProtKB-KW"/>
</dbReference>
<dbReference type="InterPro" id="IPR014729">
    <property type="entry name" value="Rossmann-like_a/b/a_fold"/>
</dbReference>
<dbReference type="EMBL" id="BEGY01000028">
    <property type="protein sequence ID" value="GAX77931.1"/>
    <property type="molecule type" value="Genomic_DNA"/>
</dbReference>
<reference evidence="8 9" key="1">
    <citation type="submission" date="2017-08" db="EMBL/GenBank/DDBJ databases">
        <title>Acidophilic green algal genome provides insights into adaptation to an acidic environment.</title>
        <authorList>
            <person name="Hirooka S."/>
            <person name="Hirose Y."/>
            <person name="Kanesaki Y."/>
            <person name="Higuchi S."/>
            <person name="Fujiwara T."/>
            <person name="Onuma R."/>
            <person name="Era A."/>
            <person name="Ohbayashi R."/>
            <person name="Uzuka A."/>
            <person name="Nozaki H."/>
            <person name="Yoshikawa H."/>
            <person name="Miyagishima S.Y."/>
        </authorList>
    </citation>
    <scope>NUCLEOTIDE SEQUENCE [LARGE SCALE GENOMIC DNA]</scope>
    <source>
        <strain evidence="8 9">NIES-2499</strain>
    </source>
</reference>
<dbReference type="EC" id="6.3.4.19" evidence="1"/>
<dbReference type="PANTHER" id="PTHR43033">
    <property type="entry name" value="TRNA(ILE)-LYSIDINE SYNTHASE-RELATED"/>
    <property type="match status" value="1"/>
</dbReference>
<dbReference type="InterPro" id="IPR012094">
    <property type="entry name" value="tRNA_Ile_lys_synt"/>
</dbReference>
<keyword evidence="4" id="KW-0547">Nucleotide-binding</keyword>
<keyword evidence="3" id="KW-0819">tRNA processing</keyword>
<organism evidence="8 9">
    <name type="scientific">Chlamydomonas eustigma</name>
    <dbReference type="NCBI Taxonomy" id="1157962"/>
    <lineage>
        <taxon>Eukaryota</taxon>
        <taxon>Viridiplantae</taxon>
        <taxon>Chlorophyta</taxon>
        <taxon>core chlorophytes</taxon>
        <taxon>Chlorophyceae</taxon>
        <taxon>CS clade</taxon>
        <taxon>Chlamydomonadales</taxon>
        <taxon>Chlamydomonadaceae</taxon>
        <taxon>Chlamydomonas</taxon>
    </lineage>
</organism>
<dbReference type="HAMAP" id="MF_01161">
    <property type="entry name" value="tRNA_Ile_lys_synt"/>
    <property type="match status" value="1"/>
</dbReference>
<dbReference type="OrthoDB" id="434144at2759"/>
<dbReference type="Gene3D" id="1.20.59.20">
    <property type="match status" value="1"/>
</dbReference>
<evidence type="ECO:0000256" key="2">
    <source>
        <dbReference type="ARBA" id="ARBA00022598"/>
    </source>
</evidence>